<dbReference type="PANTHER" id="PTHR10501">
    <property type="entry name" value="U1 SMALL NUCLEAR RIBONUCLEOPROTEIN A/U2 SMALL NUCLEAR RIBONUCLEOPROTEIN B"/>
    <property type="match status" value="1"/>
</dbReference>
<reference evidence="6" key="1">
    <citation type="journal article" date="2020" name="Stud. Mycol.">
        <title>101 Dothideomycetes genomes: a test case for predicting lifestyles and emergence of pathogens.</title>
        <authorList>
            <person name="Haridas S."/>
            <person name="Albert R."/>
            <person name="Binder M."/>
            <person name="Bloem J."/>
            <person name="Labutti K."/>
            <person name="Salamov A."/>
            <person name="Andreopoulos B."/>
            <person name="Baker S."/>
            <person name="Barry K."/>
            <person name="Bills G."/>
            <person name="Bluhm B."/>
            <person name="Cannon C."/>
            <person name="Castanera R."/>
            <person name="Culley D."/>
            <person name="Daum C."/>
            <person name="Ezra D."/>
            <person name="Gonzalez J."/>
            <person name="Henrissat B."/>
            <person name="Kuo A."/>
            <person name="Liang C."/>
            <person name="Lipzen A."/>
            <person name="Lutzoni F."/>
            <person name="Magnuson J."/>
            <person name="Mondo S."/>
            <person name="Nolan M."/>
            <person name="Ohm R."/>
            <person name="Pangilinan J."/>
            <person name="Park H.-J."/>
            <person name="Ramirez L."/>
            <person name="Alfaro M."/>
            <person name="Sun H."/>
            <person name="Tritt A."/>
            <person name="Yoshinaga Y."/>
            <person name="Zwiers L.-H."/>
            <person name="Turgeon B."/>
            <person name="Goodwin S."/>
            <person name="Spatafora J."/>
            <person name="Crous P."/>
            <person name="Grigoriev I."/>
        </authorList>
    </citation>
    <scope>NUCLEOTIDE SEQUENCE</scope>
    <source>
        <strain evidence="6">CBS 113979</strain>
    </source>
</reference>
<keyword evidence="2 3" id="KW-0694">RNA-binding</keyword>
<feature type="compositionally biased region" description="Polar residues" evidence="4">
    <location>
        <begin position="215"/>
        <end position="224"/>
    </location>
</feature>
<name>A0A6G1H6Q3_9PEZI</name>
<evidence type="ECO:0000259" key="5">
    <source>
        <dbReference type="PROSITE" id="PS50102"/>
    </source>
</evidence>
<dbReference type="PROSITE" id="PS50102">
    <property type="entry name" value="RRM"/>
    <property type="match status" value="1"/>
</dbReference>
<dbReference type="CDD" id="cd12245">
    <property type="entry name" value="RRM_scw1_like"/>
    <property type="match status" value="1"/>
</dbReference>
<dbReference type="InterPro" id="IPR012677">
    <property type="entry name" value="Nucleotide-bd_a/b_plait_sf"/>
</dbReference>
<keyword evidence="7" id="KW-1185">Reference proteome</keyword>
<gene>
    <name evidence="6" type="ORF">K402DRAFT_328024</name>
</gene>
<evidence type="ECO:0000313" key="7">
    <source>
        <dbReference type="Proteomes" id="UP000800041"/>
    </source>
</evidence>
<protein>
    <recommendedName>
        <fullName evidence="5">RRM domain-containing protein</fullName>
    </recommendedName>
</protein>
<dbReference type="SMART" id="SM00360">
    <property type="entry name" value="RRM"/>
    <property type="match status" value="2"/>
</dbReference>
<proteinExistence type="predicted"/>
<feature type="compositionally biased region" description="Polar residues" evidence="4">
    <location>
        <begin position="335"/>
        <end position="349"/>
    </location>
</feature>
<feature type="compositionally biased region" description="Low complexity" evidence="4">
    <location>
        <begin position="194"/>
        <end position="214"/>
    </location>
</feature>
<feature type="region of interest" description="Disordered" evidence="4">
    <location>
        <begin position="183"/>
        <end position="276"/>
    </location>
</feature>
<dbReference type="EMBL" id="ML977147">
    <property type="protein sequence ID" value="KAF1988881.1"/>
    <property type="molecule type" value="Genomic_DNA"/>
</dbReference>
<feature type="region of interest" description="Disordered" evidence="4">
    <location>
        <begin position="318"/>
        <end position="350"/>
    </location>
</feature>
<dbReference type="Proteomes" id="UP000800041">
    <property type="component" value="Unassembled WGS sequence"/>
</dbReference>
<organism evidence="6 7">
    <name type="scientific">Aulographum hederae CBS 113979</name>
    <dbReference type="NCBI Taxonomy" id="1176131"/>
    <lineage>
        <taxon>Eukaryota</taxon>
        <taxon>Fungi</taxon>
        <taxon>Dikarya</taxon>
        <taxon>Ascomycota</taxon>
        <taxon>Pezizomycotina</taxon>
        <taxon>Dothideomycetes</taxon>
        <taxon>Pleosporomycetidae</taxon>
        <taxon>Aulographales</taxon>
        <taxon>Aulographaceae</taxon>
    </lineage>
</organism>
<dbReference type="FunFam" id="3.30.70.330:FF:000089">
    <property type="entry name" value="RNA binding protein"/>
    <property type="match status" value="1"/>
</dbReference>
<sequence length="570" mass="60035">MAGGPSPSGTSPAGAINSSFLHGSLSSSASSPPQSFPSSQSLTADAFPGVAGGLSHAYRLSPIGERKATEKNNTSLVGFGKLEHSISNPDSDMGATIFIRKLPRSTGPEALRSMLIFAKDLMDVDFINPDIPEDQGFLSAIAHFKTLGGAHEAKERLNGKANAANDANMIVEVFQDGAVGMNSLRRNTSEGPLRHNSSSASSMSSSSHANRQSSRYNNTFQSLEKMSPPNATDPFPKSEGNSHIQNLFSPKSPIGNSFVSSKSMINEDDGNDETGKLLANPVEYAKNGESNHAAAQRRQTNPSIAPLARFAGLSLSTVNGNSMTSPPMSSFTSPRQNMQSPTSAISPNTMIPGHGPNASYQLTPQHYQRHNYPPVNPADQNPPCNTLYVGNLPIDTSEDELKAMFSKQRGYKRLCFRTKQNGPMCFVEFEDVSFATKALNELYGHPLHNSVKGGIRLSFSKNPLGVRTGQSAGMGVTSPLTPQSGFPGMPNGMGNPPGFSTATGPPPGLSAPPGLPGPLNMNGGSSFGNFGNNAYPPPMRTHSVGGPMAASVAGNTLPGMGGEYAYMMGR</sequence>
<dbReference type="GO" id="GO:0003723">
    <property type="term" value="F:RNA binding"/>
    <property type="evidence" value="ECO:0007669"/>
    <property type="project" value="UniProtKB-UniRule"/>
</dbReference>
<dbReference type="Pfam" id="PF00076">
    <property type="entry name" value="RRM_1"/>
    <property type="match status" value="1"/>
</dbReference>
<dbReference type="OrthoDB" id="431169at2759"/>
<evidence type="ECO:0000256" key="2">
    <source>
        <dbReference type="ARBA" id="ARBA00022884"/>
    </source>
</evidence>
<evidence type="ECO:0000313" key="6">
    <source>
        <dbReference type="EMBL" id="KAF1988881.1"/>
    </source>
</evidence>
<evidence type="ECO:0000256" key="4">
    <source>
        <dbReference type="SAM" id="MobiDB-lite"/>
    </source>
</evidence>
<feature type="compositionally biased region" description="Low complexity" evidence="4">
    <location>
        <begin position="322"/>
        <end position="334"/>
    </location>
</feature>
<dbReference type="Gene3D" id="3.30.70.330">
    <property type="match status" value="1"/>
</dbReference>
<dbReference type="InterPro" id="IPR000504">
    <property type="entry name" value="RRM_dom"/>
</dbReference>
<dbReference type="CDD" id="cd00590">
    <property type="entry name" value="RRM_SF"/>
    <property type="match status" value="1"/>
</dbReference>
<dbReference type="SUPFAM" id="SSF54928">
    <property type="entry name" value="RNA-binding domain, RBD"/>
    <property type="match status" value="2"/>
</dbReference>
<evidence type="ECO:0000256" key="3">
    <source>
        <dbReference type="PROSITE-ProRule" id="PRU00176"/>
    </source>
</evidence>
<feature type="region of interest" description="Disordered" evidence="4">
    <location>
        <begin position="1"/>
        <end position="42"/>
    </location>
</feature>
<keyword evidence="1" id="KW-0597">Phosphoprotein</keyword>
<dbReference type="AlphaFoldDB" id="A0A6G1H6Q3"/>
<evidence type="ECO:0000256" key="1">
    <source>
        <dbReference type="ARBA" id="ARBA00022553"/>
    </source>
</evidence>
<feature type="domain" description="RRM" evidence="5">
    <location>
        <begin position="385"/>
        <end position="462"/>
    </location>
</feature>
<feature type="region of interest" description="Disordered" evidence="4">
    <location>
        <begin position="493"/>
        <end position="512"/>
    </location>
</feature>
<accession>A0A6G1H6Q3</accession>
<dbReference type="InterPro" id="IPR035979">
    <property type="entry name" value="RBD_domain_sf"/>
</dbReference>
<feature type="compositionally biased region" description="Polar residues" evidence="4">
    <location>
        <begin position="239"/>
        <end position="264"/>
    </location>
</feature>